<dbReference type="EMBL" id="QYUJ01000014">
    <property type="protein sequence ID" value="RJF71446.1"/>
    <property type="molecule type" value="Genomic_DNA"/>
</dbReference>
<dbReference type="SUPFAM" id="SSF110087">
    <property type="entry name" value="DR1885-like metal-binding protein"/>
    <property type="match status" value="1"/>
</dbReference>
<accession>A0A418V5Q5</accession>
<proteinExistence type="predicted"/>
<organism evidence="1 2">
    <name type="scientific">Deinococcus cavernae</name>
    <dbReference type="NCBI Taxonomy" id="2320857"/>
    <lineage>
        <taxon>Bacteria</taxon>
        <taxon>Thermotogati</taxon>
        <taxon>Deinococcota</taxon>
        <taxon>Deinococci</taxon>
        <taxon>Deinococcales</taxon>
        <taxon>Deinococcaceae</taxon>
        <taxon>Deinococcus</taxon>
    </lineage>
</organism>
<dbReference type="InterPro" id="IPR036182">
    <property type="entry name" value="PCuAC_sf"/>
</dbReference>
<evidence type="ECO:0000313" key="1">
    <source>
        <dbReference type="EMBL" id="RJF71446.1"/>
    </source>
</evidence>
<comment type="caution">
    <text evidence="1">The sequence shown here is derived from an EMBL/GenBank/DDBJ whole genome shotgun (WGS) entry which is preliminary data.</text>
</comment>
<dbReference type="InterPro" id="IPR058248">
    <property type="entry name" value="Lxx211020-like"/>
</dbReference>
<dbReference type="Proteomes" id="UP000286287">
    <property type="component" value="Unassembled WGS sequence"/>
</dbReference>
<sequence>MEVFFHPRLGGSTDMPHPFRVTVFTALLAGMALGAQHAGHPTPASVAKPGAALPLVALNPTIVAVPPGIQETAAYLSLKNTSHKAVKLVAVRADVAGHSMFMKTVTGQNMMGMQPVPGFVVPAGGTLSMKNDGNHIMLMKLKRPLKVGEVLPIVLQASDGRIVTVRATVRKP</sequence>
<evidence type="ECO:0000313" key="2">
    <source>
        <dbReference type="Proteomes" id="UP000286287"/>
    </source>
</evidence>
<gene>
    <name evidence="1" type="ORF">D3875_07535</name>
</gene>
<protein>
    <submittedName>
        <fullName evidence="1">Copper chaperone PCu(A)C</fullName>
    </submittedName>
</protein>
<reference evidence="1 2" key="1">
    <citation type="submission" date="2018-09" db="EMBL/GenBank/DDBJ databases">
        <authorList>
            <person name="Zhu H."/>
        </authorList>
    </citation>
    <scope>NUCLEOTIDE SEQUENCE [LARGE SCALE GENOMIC DNA]</scope>
    <source>
        <strain evidence="1 2">K2S05-167</strain>
    </source>
</reference>
<dbReference type="InterPro" id="IPR007410">
    <property type="entry name" value="LpqE-like"/>
</dbReference>
<dbReference type="PANTHER" id="PTHR36302">
    <property type="entry name" value="BLR7088 PROTEIN"/>
    <property type="match status" value="1"/>
</dbReference>
<dbReference type="PANTHER" id="PTHR36302:SF1">
    <property type="entry name" value="COPPER CHAPERONE PCU(A)C"/>
    <property type="match status" value="1"/>
</dbReference>
<dbReference type="Gene3D" id="2.60.40.1890">
    <property type="entry name" value="PCu(A)C copper chaperone"/>
    <property type="match status" value="1"/>
</dbReference>
<keyword evidence="2" id="KW-1185">Reference proteome</keyword>
<name>A0A418V5Q5_9DEIO</name>
<dbReference type="Pfam" id="PF04314">
    <property type="entry name" value="PCuAC"/>
    <property type="match status" value="1"/>
</dbReference>
<dbReference type="AlphaFoldDB" id="A0A418V5Q5"/>